<reference evidence="2 3" key="1">
    <citation type="submission" date="2020-05" db="EMBL/GenBank/DDBJ databases">
        <title>Hymenobacter terrestris sp. nov. and Hymenobacter lapidiphilus sp. nov., isolated from regoliths in Antarctica.</title>
        <authorList>
            <person name="Sedlacek I."/>
            <person name="Pantucek R."/>
            <person name="Zeman M."/>
            <person name="Holochova P."/>
            <person name="Kralova S."/>
            <person name="Stankova E."/>
            <person name="Sedo O."/>
            <person name="Micenkova L."/>
            <person name="Svec P."/>
            <person name="Gupta V."/>
            <person name="Sood U."/>
            <person name="Korpole U.S."/>
            <person name="Lal R."/>
        </authorList>
    </citation>
    <scope>NUCLEOTIDE SEQUENCE [LARGE SCALE GENOMIC DNA]</scope>
    <source>
        <strain evidence="2 3">P5252</strain>
    </source>
</reference>
<keyword evidence="3" id="KW-1185">Reference proteome</keyword>
<dbReference type="Gene3D" id="2.40.128.110">
    <property type="entry name" value="Lipid/polyisoprenoid-binding, YceI-like"/>
    <property type="match status" value="1"/>
</dbReference>
<accession>A0ABX2Q0E4</accession>
<evidence type="ECO:0000259" key="1">
    <source>
        <dbReference type="SMART" id="SM00867"/>
    </source>
</evidence>
<feature type="domain" description="Lipid/polyisoprenoid-binding YceI-like" evidence="1">
    <location>
        <begin position="34"/>
        <end position="193"/>
    </location>
</feature>
<dbReference type="PANTHER" id="PTHR34406">
    <property type="entry name" value="PROTEIN YCEI"/>
    <property type="match status" value="1"/>
</dbReference>
<sequence length="195" mass="21369">MKFLVLSIFLASATPQNGSASSLQPPVQAPAATTYRIGPAAVAWTGYAEVGSYAPSGTVQLRRGRFSYDGRTLRNGRFEFDMTTLAQEQAQLAEHLRGEDFFAVAKYPTAVFELREVRAGMAVGQLTLRGVTKPVRFPLVVEPRPDGRLHISGSATLDRTQFGIHYNSSSFFQNLGSYAIRNDFRLAFDLTAVGE</sequence>
<dbReference type="SUPFAM" id="SSF101874">
    <property type="entry name" value="YceI-like"/>
    <property type="match status" value="1"/>
</dbReference>
<dbReference type="EMBL" id="JABKAV010000005">
    <property type="protein sequence ID" value="NVO83876.1"/>
    <property type="molecule type" value="Genomic_DNA"/>
</dbReference>
<gene>
    <name evidence="2" type="ORF">HW556_03190</name>
</gene>
<protein>
    <submittedName>
        <fullName evidence="2">YceI family protein</fullName>
    </submittedName>
</protein>
<dbReference type="InterPro" id="IPR007372">
    <property type="entry name" value="Lipid/polyisoprenoid-bd_YceI"/>
</dbReference>
<dbReference type="InterPro" id="IPR036761">
    <property type="entry name" value="TTHA0802/YceI-like_sf"/>
</dbReference>
<dbReference type="RefSeq" id="WP_176897898.1">
    <property type="nucleotide sequence ID" value="NZ_JABKAV010000005.1"/>
</dbReference>
<dbReference type="PANTHER" id="PTHR34406:SF1">
    <property type="entry name" value="PROTEIN YCEI"/>
    <property type="match status" value="1"/>
</dbReference>
<dbReference type="Pfam" id="PF04264">
    <property type="entry name" value="YceI"/>
    <property type="match status" value="1"/>
</dbReference>
<dbReference type="Proteomes" id="UP000626554">
    <property type="component" value="Unassembled WGS sequence"/>
</dbReference>
<dbReference type="SMART" id="SM00867">
    <property type="entry name" value="YceI"/>
    <property type="match status" value="1"/>
</dbReference>
<name>A0ABX2Q0E4_9BACT</name>
<proteinExistence type="predicted"/>
<evidence type="ECO:0000313" key="3">
    <source>
        <dbReference type="Proteomes" id="UP000626554"/>
    </source>
</evidence>
<comment type="caution">
    <text evidence="2">The sequence shown here is derived from an EMBL/GenBank/DDBJ whole genome shotgun (WGS) entry which is preliminary data.</text>
</comment>
<evidence type="ECO:0000313" key="2">
    <source>
        <dbReference type="EMBL" id="NVO83876.1"/>
    </source>
</evidence>
<organism evidence="2 3">
    <name type="scientific">Hymenobacter terrestris</name>
    <dbReference type="NCBI Taxonomy" id="2748310"/>
    <lineage>
        <taxon>Bacteria</taxon>
        <taxon>Pseudomonadati</taxon>
        <taxon>Bacteroidota</taxon>
        <taxon>Cytophagia</taxon>
        <taxon>Cytophagales</taxon>
        <taxon>Hymenobacteraceae</taxon>
        <taxon>Hymenobacter</taxon>
    </lineage>
</organism>